<accession>A0ABP8RTU3</accession>
<proteinExistence type="predicted"/>
<evidence type="ECO:0000313" key="3">
    <source>
        <dbReference type="Proteomes" id="UP001501598"/>
    </source>
</evidence>
<dbReference type="InterPro" id="IPR029058">
    <property type="entry name" value="AB_hydrolase_fold"/>
</dbReference>
<organism evidence="2 3">
    <name type="scientific">Pseudonocardia xishanensis</name>
    <dbReference type="NCBI Taxonomy" id="630995"/>
    <lineage>
        <taxon>Bacteria</taxon>
        <taxon>Bacillati</taxon>
        <taxon>Actinomycetota</taxon>
        <taxon>Actinomycetes</taxon>
        <taxon>Pseudonocardiales</taxon>
        <taxon>Pseudonocardiaceae</taxon>
        <taxon>Pseudonocardia</taxon>
    </lineage>
</organism>
<name>A0ABP8RTU3_9PSEU</name>
<dbReference type="Proteomes" id="UP001501598">
    <property type="component" value="Unassembled WGS sequence"/>
</dbReference>
<evidence type="ECO:0000256" key="1">
    <source>
        <dbReference type="SAM" id="MobiDB-lite"/>
    </source>
</evidence>
<gene>
    <name evidence="2" type="ORF">GCM10023175_28960</name>
</gene>
<sequence length="67" mass="7392">MGWLPDRRRAAGRRGADRNDRPEPASCPTTIVWPMEDRVIPFAGYGVPMLEAVPGAQLVRLGGVTFR</sequence>
<evidence type="ECO:0000313" key="2">
    <source>
        <dbReference type="EMBL" id="GAA4546540.1"/>
    </source>
</evidence>
<comment type="caution">
    <text evidence="2">The sequence shown here is derived from an EMBL/GenBank/DDBJ whole genome shotgun (WGS) entry which is preliminary data.</text>
</comment>
<feature type="region of interest" description="Disordered" evidence="1">
    <location>
        <begin position="1"/>
        <end position="29"/>
    </location>
</feature>
<feature type="compositionally biased region" description="Basic and acidic residues" evidence="1">
    <location>
        <begin position="1"/>
        <end position="23"/>
    </location>
</feature>
<dbReference type="SUPFAM" id="SSF53474">
    <property type="entry name" value="alpha/beta-Hydrolases"/>
    <property type="match status" value="1"/>
</dbReference>
<keyword evidence="3" id="KW-1185">Reference proteome</keyword>
<dbReference type="Gene3D" id="3.40.50.1820">
    <property type="entry name" value="alpha/beta hydrolase"/>
    <property type="match status" value="1"/>
</dbReference>
<protein>
    <submittedName>
        <fullName evidence="2">Uncharacterized protein</fullName>
    </submittedName>
</protein>
<dbReference type="EMBL" id="BAABGT010000032">
    <property type="protein sequence ID" value="GAA4546540.1"/>
    <property type="molecule type" value="Genomic_DNA"/>
</dbReference>
<reference evidence="3" key="1">
    <citation type="journal article" date="2019" name="Int. J. Syst. Evol. Microbiol.">
        <title>The Global Catalogue of Microorganisms (GCM) 10K type strain sequencing project: providing services to taxonomists for standard genome sequencing and annotation.</title>
        <authorList>
            <consortium name="The Broad Institute Genomics Platform"/>
            <consortium name="The Broad Institute Genome Sequencing Center for Infectious Disease"/>
            <person name="Wu L."/>
            <person name="Ma J."/>
        </authorList>
    </citation>
    <scope>NUCLEOTIDE SEQUENCE [LARGE SCALE GENOMIC DNA]</scope>
    <source>
        <strain evidence="3">JCM 17906</strain>
    </source>
</reference>